<sequence>MADSYSAFFYGTLMHPKVLIGVIRNKGEHLEVCPAVLLDHTRHEVKGCEYPGVIPISKGMKILNRSLTREEGSVRGTLVKGLTAQDIKYLDEFESDEYVRRKVKVHPLGSFTRIFEKIVDEDFVPEHPPPLPEISKLHESSFEADTYIYCDETNLNEELWSFEDFVRNNAWKWYGGTR</sequence>
<name>A0ACB8H1A3_PSICU</name>
<protein>
    <submittedName>
        <fullName evidence="1">AIG2-like protein C</fullName>
    </submittedName>
</protein>
<keyword evidence="2" id="KW-1185">Reference proteome</keyword>
<organism evidence="1 2">
    <name type="scientific">Psilocybe cubensis</name>
    <name type="common">Psychedelic mushroom</name>
    <name type="synonym">Stropharia cubensis</name>
    <dbReference type="NCBI Taxonomy" id="181762"/>
    <lineage>
        <taxon>Eukaryota</taxon>
        <taxon>Fungi</taxon>
        <taxon>Dikarya</taxon>
        <taxon>Basidiomycota</taxon>
        <taxon>Agaricomycotina</taxon>
        <taxon>Agaricomycetes</taxon>
        <taxon>Agaricomycetidae</taxon>
        <taxon>Agaricales</taxon>
        <taxon>Agaricineae</taxon>
        <taxon>Strophariaceae</taxon>
        <taxon>Psilocybe</taxon>
    </lineage>
</organism>
<accession>A0ACB8H1A3</accession>
<proteinExistence type="predicted"/>
<evidence type="ECO:0000313" key="2">
    <source>
        <dbReference type="Proteomes" id="UP000664032"/>
    </source>
</evidence>
<comment type="caution">
    <text evidence="1">The sequence shown here is derived from an EMBL/GenBank/DDBJ whole genome shotgun (WGS) entry which is preliminary data.</text>
</comment>
<dbReference type="Proteomes" id="UP000664032">
    <property type="component" value="Unassembled WGS sequence"/>
</dbReference>
<evidence type="ECO:0000313" key="1">
    <source>
        <dbReference type="EMBL" id="KAH9481407.1"/>
    </source>
</evidence>
<reference evidence="1" key="1">
    <citation type="submission" date="2021-10" db="EMBL/GenBank/DDBJ databases">
        <title>Psilocybe cubensis genome.</title>
        <authorList>
            <person name="Mckernan K.J."/>
            <person name="Crawford S."/>
            <person name="Trippe A."/>
            <person name="Kane L.T."/>
            <person name="Mclaughlin S."/>
        </authorList>
    </citation>
    <scope>NUCLEOTIDE SEQUENCE</scope>
    <source>
        <strain evidence="1">MGC-MH-2018</strain>
    </source>
</reference>
<dbReference type="EMBL" id="JAFIQS020000005">
    <property type="protein sequence ID" value="KAH9481407.1"/>
    <property type="molecule type" value="Genomic_DNA"/>
</dbReference>
<gene>
    <name evidence="1" type="ORF">JR316_0005933</name>
</gene>